<evidence type="ECO:0000313" key="3">
    <source>
        <dbReference type="EMBL" id="KAL1520927.1"/>
    </source>
</evidence>
<evidence type="ECO:0000256" key="1">
    <source>
        <dbReference type="SAM" id="Phobius"/>
    </source>
</evidence>
<accession>A0AB34JJI9</accession>
<proteinExistence type="predicted"/>
<keyword evidence="1" id="KW-1133">Transmembrane helix</keyword>
<protein>
    <submittedName>
        <fullName evidence="3">Uncharacterized protein</fullName>
    </submittedName>
</protein>
<feature type="signal peptide" evidence="2">
    <location>
        <begin position="1"/>
        <end position="31"/>
    </location>
</feature>
<gene>
    <name evidence="3" type="ORF">AB1Y20_022487</name>
</gene>
<dbReference type="Proteomes" id="UP001515480">
    <property type="component" value="Unassembled WGS sequence"/>
</dbReference>
<name>A0AB34JJI9_PRYPA</name>
<comment type="caution">
    <text evidence="3">The sequence shown here is derived from an EMBL/GenBank/DDBJ whole genome shotgun (WGS) entry which is preliminary data.</text>
</comment>
<evidence type="ECO:0000256" key="2">
    <source>
        <dbReference type="SAM" id="SignalP"/>
    </source>
</evidence>
<feature type="chain" id="PRO_5044301256" evidence="2">
    <location>
        <begin position="32"/>
        <end position="332"/>
    </location>
</feature>
<dbReference type="EMBL" id="JBGBPQ010000008">
    <property type="protein sequence ID" value="KAL1520927.1"/>
    <property type="molecule type" value="Genomic_DNA"/>
</dbReference>
<evidence type="ECO:0000313" key="4">
    <source>
        <dbReference type="Proteomes" id="UP001515480"/>
    </source>
</evidence>
<organism evidence="3 4">
    <name type="scientific">Prymnesium parvum</name>
    <name type="common">Toxic golden alga</name>
    <dbReference type="NCBI Taxonomy" id="97485"/>
    <lineage>
        <taxon>Eukaryota</taxon>
        <taxon>Haptista</taxon>
        <taxon>Haptophyta</taxon>
        <taxon>Prymnesiophyceae</taxon>
        <taxon>Prymnesiales</taxon>
        <taxon>Prymnesiaceae</taxon>
        <taxon>Prymnesium</taxon>
    </lineage>
</organism>
<dbReference type="AlphaFoldDB" id="A0AB34JJI9"/>
<keyword evidence="2" id="KW-0732">Signal</keyword>
<reference evidence="3 4" key="1">
    <citation type="journal article" date="2024" name="Science">
        <title>Giant polyketide synthase enzymes in the biosynthesis of giant marine polyether toxins.</title>
        <authorList>
            <person name="Fallon T.R."/>
            <person name="Shende V.V."/>
            <person name="Wierzbicki I.H."/>
            <person name="Pendleton A.L."/>
            <person name="Watervoot N.F."/>
            <person name="Auber R.P."/>
            <person name="Gonzalez D.J."/>
            <person name="Wisecaver J.H."/>
            <person name="Moore B.S."/>
        </authorList>
    </citation>
    <scope>NUCLEOTIDE SEQUENCE [LARGE SCALE GENOMIC DNA]</scope>
    <source>
        <strain evidence="3 4">12B1</strain>
    </source>
</reference>
<sequence>MGFSFTQRHFKSLNFFFFCAVALVALTPAEALVPAAAAAHAAASAAAAHAAVHAAGSSVAAHGVVGSATSAFAHMSLLGGHAFPSMVGYSIGASPLVTAIAVDGLSDATRLLALPPAPPSRAAVGRILLIEFERICSSIRQGGKPAHVIHRVKSTAEVRSPIIKWALNLWLQNALGTDTPGMWCPTLKKLRLHPWQRMASSTPGFRPSLRVLERELTEQMKFGLRTAPFLAVKLAYRSIVVAVVAIVGRWPGFQWMRSRLRKTWPRCVDALAATIEKNHAALVSSGLDSIEAVRQREREMRVGVNRRIAERVILLRCRVNGLCFRAKRALLS</sequence>
<keyword evidence="1" id="KW-0472">Membrane</keyword>
<keyword evidence="1" id="KW-0812">Transmembrane</keyword>
<feature type="transmembrane region" description="Helical" evidence="1">
    <location>
        <begin position="234"/>
        <end position="252"/>
    </location>
</feature>
<keyword evidence="4" id="KW-1185">Reference proteome</keyword>